<dbReference type="Pfam" id="PF05547">
    <property type="entry name" value="Peptidase_M6"/>
    <property type="match status" value="1"/>
</dbReference>
<dbReference type="EMBL" id="CP071503">
    <property type="protein sequence ID" value="QSX33573.1"/>
    <property type="molecule type" value="Genomic_DNA"/>
</dbReference>
<comment type="cofactor">
    <cofactor evidence="1">
        <name>Zn(2+)</name>
        <dbReference type="ChEBI" id="CHEBI:29105"/>
    </cofactor>
</comment>
<name>A0ABX7QQ20_9GAMM</name>
<keyword evidence="10" id="KW-0843">Virulence</keyword>
<evidence type="ECO:0000256" key="8">
    <source>
        <dbReference type="ARBA" id="ARBA00022833"/>
    </source>
</evidence>
<dbReference type="InterPro" id="IPR048665">
    <property type="entry name" value="InhA-like_VEG"/>
</dbReference>
<dbReference type="PANTHER" id="PTHR13062">
    <property type="entry name" value="COLLAGENASE"/>
    <property type="match status" value="1"/>
</dbReference>
<dbReference type="Gene3D" id="2.60.40.10">
    <property type="entry name" value="Immunoglobulins"/>
    <property type="match status" value="2"/>
</dbReference>
<comment type="subcellular location">
    <subcellularLocation>
        <location evidence="2">Secreted</location>
    </subcellularLocation>
</comment>
<keyword evidence="5" id="KW-0479">Metal-binding</keyword>
<evidence type="ECO:0000256" key="10">
    <source>
        <dbReference type="ARBA" id="ARBA00023026"/>
    </source>
</evidence>
<dbReference type="RefSeq" id="WP_207354792.1">
    <property type="nucleotide sequence ID" value="NZ_CP071503.1"/>
</dbReference>
<dbReference type="PANTHER" id="PTHR13062:SF12">
    <property type="entry name" value="ALPHA-2-MACROGLOBULIN DOMAIN-CONTAINING PROTEIN"/>
    <property type="match status" value="1"/>
</dbReference>
<evidence type="ECO:0000256" key="12">
    <source>
        <dbReference type="SAM" id="Coils"/>
    </source>
</evidence>
<proteinExistence type="predicted"/>
<dbReference type="InterPro" id="IPR008757">
    <property type="entry name" value="Peptidase_M6-like_domain"/>
</dbReference>
<dbReference type="Proteomes" id="UP000662770">
    <property type="component" value="Chromosome"/>
</dbReference>
<gene>
    <name evidence="15" type="ORF">JYB87_17990</name>
</gene>
<dbReference type="InterPro" id="IPR013783">
    <property type="entry name" value="Ig-like_fold"/>
</dbReference>
<evidence type="ECO:0000256" key="11">
    <source>
        <dbReference type="ARBA" id="ARBA00023049"/>
    </source>
</evidence>
<evidence type="ECO:0000313" key="15">
    <source>
        <dbReference type="EMBL" id="QSX33573.1"/>
    </source>
</evidence>
<dbReference type="NCBIfam" id="TIGR03296">
    <property type="entry name" value="M6dom_TIGR03296"/>
    <property type="match status" value="1"/>
</dbReference>
<evidence type="ECO:0000256" key="2">
    <source>
        <dbReference type="ARBA" id="ARBA00004613"/>
    </source>
</evidence>
<dbReference type="InterPro" id="IPR000601">
    <property type="entry name" value="PKD_dom"/>
</dbReference>
<keyword evidence="8" id="KW-0862">Zinc</keyword>
<evidence type="ECO:0000256" key="6">
    <source>
        <dbReference type="ARBA" id="ARBA00022729"/>
    </source>
</evidence>
<feature type="chain" id="PRO_5045619760" evidence="13">
    <location>
        <begin position="23"/>
        <end position="964"/>
    </location>
</feature>
<feature type="domain" description="PKD" evidence="14">
    <location>
        <begin position="744"/>
        <end position="823"/>
    </location>
</feature>
<evidence type="ECO:0000256" key="3">
    <source>
        <dbReference type="ARBA" id="ARBA00022525"/>
    </source>
</evidence>
<reference evidence="15 16" key="1">
    <citation type="submission" date="2021-03" db="EMBL/GenBank/DDBJ databases">
        <title>Novel species identification of genus Shewanella.</title>
        <authorList>
            <person name="Liu G."/>
            <person name="Zhang Q."/>
        </authorList>
    </citation>
    <scope>NUCLEOTIDE SEQUENCE [LARGE SCALE GENOMIC DNA]</scope>
    <source>
        <strain evidence="15 16">FJAT-51800</strain>
    </source>
</reference>
<evidence type="ECO:0000313" key="16">
    <source>
        <dbReference type="Proteomes" id="UP000662770"/>
    </source>
</evidence>
<keyword evidence="12" id="KW-0175">Coiled coil</keyword>
<dbReference type="SUPFAM" id="SSF55486">
    <property type="entry name" value="Metalloproteases ('zincins'), catalytic domain"/>
    <property type="match status" value="1"/>
</dbReference>
<keyword evidence="11" id="KW-0482">Metalloprotease</keyword>
<accession>A0ABX7QQ20</accession>
<keyword evidence="7" id="KW-0378">Hydrolase</keyword>
<evidence type="ECO:0000256" key="4">
    <source>
        <dbReference type="ARBA" id="ARBA00022670"/>
    </source>
</evidence>
<organism evidence="15 16">
    <name type="scientific">Shewanella avicenniae</name>
    <dbReference type="NCBI Taxonomy" id="2814294"/>
    <lineage>
        <taxon>Bacteria</taxon>
        <taxon>Pseudomonadati</taxon>
        <taxon>Pseudomonadota</taxon>
        <taxon>Gammaproteobacteria</taxon>
        <taxon>Alteromonadales</taxon>
        <taxon>Shewanellaceae</taxon>
        <taxon>Shewanella</taxon>
    </lineage>
</organism>
<dbReference type="SUPFAM" id="SSF49299">
    <property type="entry name" value="PKD domain"/>
    <property type="match status" value="2"/>
</dbReference>
<protein>
    <submittedName>
        <fullName evidence="15">Immune inhibitor A</fullName>
    </submittedName>
</protein>
<keyword evidence="4" id="KW-0645">Protease</keyword>
<keyword evidence="6 13" id="KW-0732">Signal</keyword>
<keyword evidence="3" id="KW-0964">Secreted</keyword>
<evidence type="ECO:0000256" key="7">
    <source>
        <dbReference type="ARBA" id="ARBA00022801"/>
    </source>
</evidence>
<sequence>MKSRWLIGVATVAMLASSQLYAAAAPADIAIHNKQQILYWLTKRGEIATDASDAEKQAALQRYLSKGITKEMRAQLQREQHLLKAAQSNVQAQQALLSKRSMVAEVTPATERDTTKTVRVLAVLVDFPDLPYNNNQLSPSDTNMYYSSYPTSHYDGLLFSSTGFRGPSGQTLRSAYQYYQSASGGSFSFTGEVIGWVRASQNAAYYGANDPDNDDNDMRAPELVEEAVTAAVSQMTSTELAQYDIEDPYDLDMDGNVNEPDGIIDHVMVFHSSIGEESGGGVLGDDAIWSHRFFVANDATGVGQRISGTNKRLFGYTIQPIDAGIGVCVHEFGHDLGLPDEYDSANDDNGSPVGEWSLMAEGSWTGYLQGSEPSGFSPYARSFLQERYEGKWQYQQSIAYANLTTSGMDYTLYQATEADEINQLAIDLPSENTAFNPPYSGSYQFYSGTGNMTTNEMAFNVTLPNSTPLTLSMKAKWDIEDEYDYAQVIINGAAVAGNYTLANNGTNNALNIITGKSSDLAAADSNGWVTLTFDLSAYAGSNRQIRIVYSTDQSVLGEGMQLDELSLTAGSNTVFSDNAETVNPSITFDGFARIDNTRPGEPHRYLVQLRNYSDIDAGLSDSGYEAGVLIWYENQNVADNEVNEHPGRNLIGVIDADQQLIGTSPTRVQIRDAAFSLFNQSGYPNDTSLLHTSLFDDRDDYSAPAKPAAGLVLPALGVIVEVVSQEQDSSIATVNIRRVTDDTPAAPLALTINSGQNNSVVSFSANVSGGTAPYSYAWNFGDGSASTAAAPTHTYQYAGSYTVSLTVTDSDGATISATRTVTIASFLNVNFTSAANGLAVQFTNTTTSNLQGLSYAWDFGDGSSSSAVSPSHSYAAAGSYTVTLTVTSGNTVSSQASVVTVSTVTTPPTNPPTSSSGSSGGGSLTLWVLAALLITAWMRRYQVSALMASTAAGRKTSATTNGNC</sequence>
<evidence type="ECO:0000256" key="9">
    <source>
        <dbReference type="ARBA" id="ARBA00022837"/>
    </source>
</evidence>
<evidence type="ECO:0000256" key="5">
    <source>
        <dbReference type="ARBA" id="ARBA00022723"/>
    </source>
</evidence>
<feature type="coiled-coil region" evidence="12">
    <location>
        <begin position="69"/>
        <end position="96"/>
    </location>
</feature>
<evidence type="ECO:0000256" key="1">
    <source>
        <dbReference type="ARBA" id="ARBA00001947"/>
    </source>
</evidence>
<dbReference type="Pfam" id="PF20774">
    <property type="entry name" value="InhA-like_VEG"/>
    <property type="match status" value="1"/>
</dbReference>
<dbReference type="Pfam" id="PF18911">
    <property type="entry name" value="PKD_4"/>
    <property type="match status" value="2"/>
</dbReference>
<keyword evidence="16" id="KW-1185">Reference proteome</keyword>
<dbReference type="InterPro" id="IPR035986">
    <property type="entry name" value="PKD_dom_sf"/>
</dbReference>
<feature type="signal peptide" evidence="13">
    <location>
        <begin position="1"/>
        <end position="22"/>
    </location>
</feature>
<dbReference type="Pfam" id="PF20773">
    <property type="entry name" value="InhA-like_MAM"/>
    <property type="match status" value="1"/>
</dbReference>
<dbReference type="InterPro" id="IPR022409">
    <property type="entry name" value="PKD/Chitinase_dom"/>
</dbReference>
<dbReference type="PROSITE" id="PS50093">
    <property type="entry name" value="PKD"/>
    <property type="match status" value="2"/>
</dbReference>
<evidence type="ECO:0000259" key="14">
    <source>
        <dbReference type="PROSITE" id="PS50093"/>
    </source>
</evidence>
<keyword evidence="9" id="KW-0106">Calcium</keyword>
<evidence type="ECO:0000256" key="13">
    <source>
        <dbReference type="SAM" id="SignalP"/>
    </source>
</evidence>
<dbReference type="SMART" id="SM00089">
    <property type="entry name" value="PKD"/>
    <property type="match status" value="2"/>
</dbReference>
<feature type="domain" description="PKD" evidence="14">
    <location>
        <begin position="832"/>
        <end position="901"/>
    </location>
</feature>
<dbReference type="CDD" id="cd00146">
    <property type="entry name" value="PKD"/>
    <property type="match status" value="2"/>
</dbReference>